<dbReference type="SUPFAM" id="SSF55729">
    <property type="entry name" value="Acyl-CoA N-acyltransferases (Nat)"/>
    <property type="match status" value="1"/>
</dbReference>
<sequence>MLDILDTSKVNKKLINEFFQKHWGSPEMVISSGTFKCNELDGFVAINEMGEIVGLLTYIINKNVCEIISLDSILENKGIGTELLKKVEIQAINQEVLQVKVTTTNDNIKALSFYQKRGYCLTNLLPNEVEKARRVKPEIPRIADNGIPIRDEIVLSKFLPRSI</sequence>
<evidence type="ECO:0000313" key="2">
    <source>
        <dbReference type="EMBL" id="MBN3554594.1"/>
    </source>
</evidence>
<dbReference type="Proteomes" id="UP001296923">
    <property type="component" value="Unassembled WGS sequence"/>
</dbReference>
<organism evidence="2 3">
    <name type="scientific">Fictibacillus nanhaiensis</name>
    <dbReference type="NCBI Taxonomy" id="742169"/>
    <lineage>
        <taxon>Bacteria</taxon>
        <taxon>Bacillati</taxon>
        <taxon>Bacillota</taxon>
        <taxon>Bacilli</taxon>
        <taxon>Bacillales</taxon>
        <taxon>Fictibacillaceae</taxon>
        <taxon>Fictibacillus</taxon>
    </lineage>
</organism>
<gene>
    <name evidence="2" type="ORF">JYA63_09980</name>
</gene>
<name>A0ABS2ZRE6_9BACL</name>
<accession>A0ABS2ZRE6</accession>
<evidence type="ECO:0000313" key="3">
    <source>
        <dbReference type="Proteomes" id="UP001296923"/>
    </source>
</evidence>
<dbReference type="Gene3D" id="3.40.630.30">
    <property type="match status" value="1"/>
</dbReference>
<proteinExistence type="predicted"/>
<dbReference type="PROSITE" id="PS51186">
    <property type="entry name" value="GNAT"/>
    <property type="match status" value="1"/>
</dbReference>
<keyword evidence="3" id="KW-1185">Reference proteome</keyword>
<dbReference type="InterPro" id="IPR016181">
    <property type="entry name" value="Acyl_CoA_acyltransferase"/>
</dbReference>
<comment type="caution">
    <text evidence="2">The sequence shown here is derived from an EMBL/GenBank/DDBJ whole genome shotgun (WGS) entry which is preliminary data.</text>
</comment>
<dbReference type="RefSeq" id="WP_205725621.1">
    <property type="nucleotide sequence ID" value="NZ_JAFHKR010000039.1"/>
</dbReference>
<evidence type="ECO:0000259" key="1">
    <source>
        <dbReference type="PROSITE" id="PS51186"/>
    </source>
</evidence>
<dbReference type="CDD" id="cd04301">
    <property type="entry name" value="NAT_SF"/>
    <property type="match status" value="1"/>
</dbReference>
<feature type="domain" description="N-acetyltransferase" evidence="1">
    <location>
        <begin position="2"/>
        <end position="140"/>
    </location>
</feature>
<protein>
    <submittedName>
        <fullName evidence="2">GNAT family N-acetyltransferase</fullName>
    </submittedName>
</protein>
<dbReference type="InterPro" id="IPR000182">
    <property type="entry name" value="GNAT_dom"/>
</dbReference>
<dbReference type="EMBL" id="JAFHKR010000039">
    <property type="protein sequence ID" value="MBN3554594.1"/>
    <property type="molecule type" value="Genomic_DNA"/>
</dbReference>
<dbReference type="Pfam" id="PF00583">
    <property type="entry name" value="Acetyltransf_1"/>
    <property type="match status" value="1"/>
</dbReference>
<reference evidence="2 3" key="1">
    <citation type="submission" date="2021-01" db="EMBL/GenBank/DDBJ databases">
        <title>Genome Sequencing of Type Strains.</title>
        <authorList>
            <person name="Lemaire J.F."/>
            <person name="Inderbitzin P."/>
            <person name="Collins S.B."/>
            <person name="Wespe N."/>
            <person name="Knight-Connoni V."/>
        </authorList>
    </citation>
    <scope>NUCLEOTIDE SEQUENCE [LARGE SCALE GENOMIC DNA]</scope>
    <source>
        <strain evidence="2 3">DSM 23009</strain>
    </source>
</reference>